<proteinExistence type="predicted"/>
<dbReference type="RefSeq" id="WP_312875499.1">
    <property type="nucleotide sequence ID" value="NZ_JACHMN010000003.1"/>
</dbReference>
<dbReference type="PRINTS" id="PR00455">
    <property type="entry name" value="HTHTETR"/>
</dbReference>
<feature type="domain" description="HTH tetR-type" evidence="6">
    <location>
        <begin position="29"/>
        <end position="89"/>
    </location>
</feature>
<comment type="caution">
    <text evidence="7">The sequence shown here is derived from an EMBL/GenBank/DDBJ whole genome shotgun (WGS) entry which is preliminary data.</text>
</comment>
<evidence type="ECO:0000313" key="7">
    <source>
        <dbReference type="EMBL" id="MBB5873552.1"/>
    </source>
</evidence>
<dbReference type="SUPFAM" id="SSF46689">
    <property type="entry name" value="Homeodomain-like"/>
    <property type="match status" value="1"/>
</dbReference>
<dbReference type="AlphaFoldDB" id="A0A841C3C5"/>
<dbReference type="EMBL" id="JACHMN010000003">
    <property type="protein sequence ID" value="MBB5873552.1"/>
    <property type="molecule type" value="Genomic_DNA"/>
</dbReference>
<feature type="DNA-binding region" description="H-T-H motif" evidence="4">
    <location>
        <begin position="52"/>
        <end position="71"/>
    </location>
</feature>
<accession>A0A841C3C5</accession>
<evidence type="ECO:0000256" key="2">
    <source>
        <dbReference type="ARBA" id="ARBA00023125"/>
    </source>
</evidence>
<evidence type="ECO:0000256" key="4">
    <source>
        <dbReference type="PROSITE-ProRule" id="PRU00335"/>
    </source>
</evidence>
<keyword evidence="1" id="KW-0805">Transcription regulation</keyword>
<dbReference type="Pfam" id="PF17754">
    <property type="entry name" value="TetR_C_14"/>
    <property type="match status" value="1"/>
</dbReference>
<organism evidence="7 8">
    <name type="scientific">Allocatelliglobosispora scoriae</name>
    <dbReference type="NCBI Taxonomy" id="643052"/>
    <lineage>
        <taxon>Bacteria</taxon>
        <taxon>Bacillati</taxon>
        <taxon>Actinomycetota</taxon>
        <taxon>Actinomycetes</taxon>
        <taxon>Micromonosporales</taxon>
        <taxon>Micromonosporaceae</taxon>
        <taxon>Allocatelliglobosispora</taxon>
    </lineage>
</organism>
<name>A0A841C3C5_9ACTN</name>
<keyword evidence="2 4" id="KW-0238">DNA-binding</keyword>
<gene>
    <name evidence="7" type="ORF">F4553_006986</name>
</gene>
<keyword evidence="8" id="KW-1185">Reference proteome</keyword>
<dbReference type="Pfam" id="PF00440">
    <property type="entry name" value="TetR_N"/>
    <property type="match status" value="1"/>
</dbReference>
<dbReference type="InterPro" id="IPR050109">
    <property type="entry name" value="HTH-type_TetR-like_transc_reg"/>
</dbReference>
<dbReference type="PANTHER" id="PTHR30055:SF234">
    <property type="entry name" value="HTH-TYPE TRANSCRIPTIONAL REGULATOR BETI"/>
    <property type="match status" value="1"/>
</dbReference>
<evidence type="ECO:0000256" key="3">
    <source>
        <dbReference type="ARBA" id="ARBA00023163"/>
    </source>
</evidence>
<protein>
    <submittedName>
        <fullName evidence="7">AcrR family transcriptional regulator</fullName>
    </submittedName>
</protein>
<dbReference type="InterPro" id="IPR001647">
    <property type="entry name" value="HTH_TetR"/>
</dbReference>
<evidence type="ECO:0000256" key="5">
    <source>
        <dbReference type="SAM" id="MobiDB-lite"/>
    </source>
</evidence>
<feature type="region of interest" description="Disordered" evidence="5">
    <location>
        <begin position="1"/>
        <end position="21"/>
    </location>
</feature>
<sequence length="231" mass="25086">MSARTVDWTGLGTAADTAPGEGLRERKKRLMRQQLSDTATEMFLERGFDAVRVADVARACGVSEKTVFNYFPTKESLVLDRWDTTREALLSGLDEPDGSPVAAVLRILDRELAQIMGWLGAQEDPVGAARAMLRFGELMRATPSLRAHQRDVADELTAAAAARLAERAGVEADDPQPQIAAIALLGLWQIQAASLRKHLDGTQPTDRIRDAVTADVRRAADLIQAGLGDLE</sequence>
<evidence type="ECO:0000256" key="1">
    <source>
        <dbReference type="ARBA" id="ARBA00023015"/>
    </source>
</evidence>
<reference evidence="7 8" key="1">
    <citation type="submission" date="2020-08" db="EMBL/GenBank/DDBJ databases">
        <title>Sequencing the genomes of 1000 actinobacteria strains.</title>
        <authorList>
            <person name="Klenk H.-P."/>
        </authorList>
    </citation>
    <scope>NUCLEOTIDE SEQUENCE [LARGE SCALE GENOMIC DNA]</scope>
    <source>
        <strain evidence="7 8">DSM 45362</strain>
    </source>
</reference>
<keyword evidence="3" id="KW-0804">Transcription</keyword>
<evidence type="ECO:0000259" key="6">
    <source>
        <dbReference type="PROSITE" id="PS50977"/>
    </source>
</evidence>
<dbReference type="GO" id="GO:0000976">
    <property type="term" value="F:transcription cis-regulatory region binding"/>
    <property type="evidence" value="ECO:0007669"/>
    <property type="project" value="TreeGrafter"/>
</dbReference>
<dbReference type="Proteomes" id="UP000587527">
    <property type="component" value="Unassembled WGS sequence"/>
</dbReference>
<dbReference type="PANTHER" id="PTHR30055">
    <property type="entry name" value="HTH-TYPE TRANSCRIPTIONAL REGULATOR RUTR"/>
    <property type="match status" value="1"/>
</dbReference>
<evidence type="ECO:0000313" key="8">
    <source>
        <dbReference type="Proteomes" id="UP000587527"/>
    </source>
</evidence>
<dbReference type="InterPro" id="IPR009057">
    <property type="entry name" value="Homeodomain-like_sf"/>
</dbReference>
<dbReference type="PROSITE" id="PS50977">
    <property type="entry name" value="HTH_TETR_2"/>
    <property type="match status" value="1"/>
</dbReference>
<dbReference type="Gene3D" id="1.10.357.10">
    <property type="entry name" value="Tetracycline Repressor, domain 2"/>
    <property type="match status" value="1"/>
</dbReference>
<dbReference type="InterPro" id="IPR041347">
    <property type="entry name" value="MftR_C"/>
</dbReference>
<dbReference type="GO" id="GO:0003700">
    <property type="term" value="F:DNA-binding transcription factor activity"/>
    <property type="evidence" value="ECO:0007669"/>
    <property type="project" value="TreeGrafter"/>
</dbReference>